<gene>
    <name evidence="2" type="ORF">RFI_12062</name>
</gene>
<feature type="transmembrane region" description="Helical" evidence="1">
    <location>
        <begin position="150"/>
        <end position="168"/>
    </location>
</feature>
<feature type="transmembrane region" description="Helical" evidence="1">
    <location>
        <begin position="216"/>
        <end position="233"/>
    </location>
</feature>
<feature type="transmembrane region" description="Helical" evidence="1">
    <location>
        <begin position="253"/>
        <end position="272"/>
    </location>
</feature>
<keyword evidence="1" id="KW-1133">Transmembrane helix</keyword>
<proteinExistence type="predicted"/>
<keyword evidence="1" id="KW-0812">Transmembrane</keyword>
<name>X6NIA3_RETFI</name>
<keyword evidence="3" id="KW-1185">Reference proteome</keyword>
<feature type="transmembrane region" description="Helical" evidence="1">
    <location>
        <begin position="174"/>
        <end position="195"/>
    </location>
</feature>
<evidence type="ECO:0000313" key="3">
    <source>
        <dbReference type="Proteomes" id="UP000023152"/>
    </source>
</evidence>
<evidence type="ECO:0000313" key="2">
    <source>
        <dbReference type="EMBL" id="ETO25082.1"/>
    </source>
</evidence>
<dbReference type="OrthoDB" id="10611101at2759"/>
<protein>
    <recommendedName>
        <fullName evidence="4">Dolichol kinase</fullName>
    </recommendedName>
</protein>
<dbReference type="EMBL" id="ASPP01008753">
    <property type="protein sequence ID" value="ETO25082.1"/>
    <property type="molecule type" value="Genomic_DNA"/>
</dbReference>
<dbReference type="AlphaFoldDB" id="X6NIA3"/>
<dbReference type="Proteomes" id="UP000023152">
    <property type="component" value="Unassembled WGS sequence"/>
</dbReference>
<reference evidence="2 3" key="1">
    <citation type="journal article" date="2013" name="Curr. Biol.">
        <title>The Genome of the Foraminiferan Reticulomyxa filosa.</title>
        <authorList>
            <person name="Glockner G."/>
            <person name="Hulsmann N."/>
            <person name="Schleicher M."/>
            <person name="Noegel A.A."/>
            <person name="Eichinger L."/>
            <person name="Gallinger C."/>
            <person name="Pawlowski J."/>
            <person name="Sierra R."/>
            <person name="Euteneuer U."/>
            <person name="Pillet L."/>
            <person name="Moustafa A."/>
            <person name="Platzer M."/>
            <person name="Groth M."/>
            <person name="Szafranski K."/>
            <person name="Schliwa M."/>
        </authorList>
    </citation>
    <scope>NUCLEOTIDE SEQUENCE [LARGE SCALE GENOMIC DNA]</scope>
</reference>
<feature type="transmembrane region" description="Helical" evidence="1">
    <location>
        <begin position="338"/>
        <end position="355"/>
    </location>
</feature>
<feature type="transmembrane region" description="Helical" evidence="1">
    <location>
        <begin position="293"/>
        <end position="318"/>
    </location>
</feature>
<accession>X6NIA3</accession>
<sequence length="365" mass="41537">MWTKCFIVRVCQQFLEQSNVIIVVKNQPLSNWILNLKRVCIIKKKQKQKHYHLCPFHWMSTAPSLAHASELQSLMSTQPHGVSYVPKTASSEAKTSDPPSHALEINENLLVPKSDHETKSSEQEQLEPATGQNGLHDYKGGYKAHIVRRVYHVTVFALIPWIFFWYFHSICESIGINVSKALSIVILVQIVLEAVRIKYGVIIFGQREYERKQVCAQAWGTISTCIVLMLAYPRAFSIKPMFTSSTLHSKNNSKTYACYAQIALPIIWGLGFGDPLIGELKRLGVSLKLRSAIAILVLMVIYLIAFLWCGTPFWLMFILPPIAVAAEYPKLTFIDDNAMMLLVPLLFSLLLEPWFEAKCDQIFYK</sequence>
<organism evidence="2 3">
    <name type="scientific">Reticulomyxa filosa</name>
    <dbReference type="NCBI Taxonomy" id="46433"/>
    <lineage>
        <taxon>Eukaryota</taxon>
        <taxon>Sar</taxon>
        <taxon>Rhizaria</taxon>
        <taxon>Retaria</taxon>
        <taxon>Foraminifera</taxon>
        <taxon>Monothalamids</taxon>
        <taxon>Reticulomyxidae</taxon>
        <taxon>Reticulomyxa</taxon>
    </lineage>
</organism>
<comment type="caution">
    <text evidence="2">The sequence shown here is derived from an EMBL/GenBank/DDBJ whole genome shotgun (WGS) entry which is preliminary data.</text>
</comment>
<evidence type="ECO:0008006" key="4">
    <source>
        <dbReference type="Google" id="ProtNLM"/>
    </source>
</evidence>
<evidence type="ECO:0000256" key="1">
    <source>
        <dbReference type="SAM" id="Phobius"/>
    </source>
</evidence>
<keyword evidence="1" id="KW-0472">Membrane</keyword>